<accession>A0A9X1NKJ8</accession>
<evidence type="ECO:0000313" key="2">
    <source>
        <dbReference type="EMBL" id="MCD5314808.1"/>
    </source>
</evidence>
<gene>
    <name evidence="2" type="ORF">LR394_28295</name>
</gene>
<feature type="signal peptide" evidence="1">
    <location>
        <begin position="1"/>
        <end position="29"/>
    </location>
</feature>
<reference evidence="2" key="1">
    <citation type="submission" date="2021-11" db="EMBL/GenBank/DDBJ databases">
        <title>Streptomyces corallinus and Kineosporia corallina sp. nov., two new coral-derived marine actinobacteria.</title>
        <authorList>
            <person name="Buangrab K."/>
            <person name="Sutthacheep M."/>
            <person name="Yeemin T."/>
            <person name="Harunari E."/>
            <person name="Igarashi Y."/>
            <person name="Sripreechasak P."/>
            <person name="Kanchanasin P."/>
            <person name="Tanasupawat S."/>
            <person name="Phongsopitanun W."/>
        </authorList>
    </citation>
    <scope>NUCLEOTIDE SEQUENCE</scope>
    <source>
        <strain evidence="2">JCM 31032</strain>
    </source>
</reference>
<name>A0A9X1NKJ8_9ACTN</name>
<protein>
    <submittedName>
        <fullName evidence="2">Uncharacterized protein</fullName>
    </submittedName>
</protein>
<dbReference type="RefSeq" id="WP_231447612.1">
    <property type="nucleotide sequence ID" value="NZ_JAJOMB010000018.1"/>
</dbReference>
<evidence type="ECO:0000256" key="1">
    <source>
        <dbReference type="SAM" id="SignalP"/>
    </source>
</evidence>
<sequence length="140" mass="14422">MSTWRISRVIFAVLAAASIALSGGVAANAAVAGDSAQAKQTRAQAATPVWAMYNAGSVGLGIVTSGWPSSSNYNGILPGGYTASGVYGVYIGSGYCAQRWTSTSSSVNGPWTRAGSDFKPGKHQLSGNYYVKIVPYRGSC</sequence>
<keyword evidence="1" id="KW-0732">Signal</keyword>
<feature type="chain" id="PRO_5040994481" evidence="1">
    <location>
        <begin position="30"/>
        <end position="140"/>
    </location>
</feature>
<dbReference type="EMBL" id="JAJOMB010000018">
    <property type="protein sequence ID" value="MCD5314808.1"/>
    <property type="molecule type" value="Genomic_DNA"/>
</dbReference>
<dbReference type="AlphaFoldDB" id="A0A9X1NKJ8"/>
<organism evidence="2 3">
    <name type="scientific">Kineosporia babensis</name>
    <dbReference type="NCBI Taxonomy" id="499548"/>
    <lineage>
        <taxon>Bacteria</taxon>
        <taxon>Bacillati</taxon>
        <taxon>Actinomycetota</taxon>
        <taxon>Actinomycetes</taxon>
        <taxon>Kineosporiales</taxon>
        <taxon>Kineosporiaceae</taxon>
        <taxon>Kineosporia</taxon>
    </lineage>
</organism>
<proteinExistence type="predicted"/>
<comment type="caution">
    <text evidence="2">The sequence shown here is derived from an EMBL/GenBank/DDBJ whole genome shotgun (WGS) entry which is preliminary data.</text>
</comment>
<keyword evidence="3" id="KW-1185">Reference proteome</keyword>
<evidence type="ECO:0000313" key="3">
    <source>
        <dbReference type="Proteomes" id="UP001138997"/>
    </source>
</evidence>
<dbReference type="Proteomes" id="UP001138997">
    <property type="component" value="Unassembled WGS sequence"/>
</dbReference>